<name>A0ABT8T7P8_9BACT</name>
<dbReference type="InterPro" id="IPR005248">
    <property type="entry name" value="NadD/NMNAT"/>
</dbReference>
<evidence type="ECO:0000256" key="8">
    <source>
        <dbReference type="ARBA" id="ARBA00022840"/>
    </source>
</evidence>
<dbReference type="InterPro" id="IPR004821">
    <property type="entry name" value="Cyt_trans-like"/>
</dbReference>
<evidence type="ECO:0000256" key="2">
    <source>
        <dbReference type="ARBA" id="ARBA00005019"/>
    </source>
</evidence>
<comment type="function">
    <text evidence="1 11">Catalyzes the reversible adenylation of nicotinate mononucleotide (NaMN) to nicotinic acid adenine dinucleotide (NaAD).</text>
</comment>
<dbReference type="PANTHER" id="PTHR39321:SF3">
    <property type="entry name" value="PHOSPHOPANTETHEINE ADENYLYLTRANSFERASE"/>
    <property type="match status" value="1"/>
</dbReference>
<proteinExistence type="inferred from homology"/>
<keyword evidence="5 11" id="KW-0808">Transferase</keyword>
<dbReference type="EC" id="2.7.7.18" evidence="11"/>
<dbReference type="EMBL" id="JAULJQ010000002">
    <property type="protein sequence ID" value="MDO2409013.1"/>
    <property type="molecule type" value="Genomic_DNA"/>
</dbReference>
<evidence type="ECO:0000259" key="12">
    <source>
        <dbReference type="Pfam" id="PF01467"/>
    </source>
</evidence>
<evidence type="ECO:0000256" key="7">
    <source>
        <dbReference type="ARBA" id="ARBA00022741"/>
    </source>
</evidence>
<keyword evidence="8 11" id="KW-0067">ATP-binding</keyword>
<keyword evidence="14" id="KW-1185">Reference proteome</keyword>
<evidence type="ECO:0000256" key="5">
    <source>
        <dbReference type="ARBA" id="ARBA00022679"/>
    </source>
</evidence>
<evidence type="ECO:0000256" key="1">
    <source>
        <dbReference type="ARBA" id="ARBA00002324"/>
    </source>
</evidence>
<accession>A0ABT8T7P8</accession>
<dbReference type="PANTHER" id="PTHR39321">
    <property type="entry name" value="NICOTINATE-NUCLEOTIDE ADENYLYLTRANSFERASE-RELATED"/>
    <property type="match status" value="1"/>
</dbReference>
<reference evidence="13 14" key="1">
    <citation type="submission" date="2023-06" db="EMBL/GenBank/DDBJ databases">
        <title>Campylobacter magnum sp. nov., isolated from cecal contents of domestic pigs (Sus scrofa domesticus).</title>
        <authorList>
            <person name="Papic B."/>
            <person name="Gruntar I."/>
        </authorList>
    </citation>
    <scope>NUCLEOTIDE SEQUENCE [LARGE SCALE GENOMIC DNA]</scope>
    <source>
        <strain evidence="14">34484-21</strain>
    </source>
</reference>
<dbReference type="InterPro" id="IPR014729">
    <property type="entry name" value="Rossmann-like_a/b/a_fold"/>
</dbReference>
<evidence type="ECO:0000313" key="14">
    <source>
        <dbReference type="Proteomes" id="UP001171111"/>
    </source>
</evidence>
<feature type="domain" description="Cytidyltransferase-like" evidence="12">
    <location>
        <begin position="5"/>
        <end position="159"/>
    </location>
</feature>
<evidence type="ECO:0000256" key="9">
    <source>
        <dbReference type="ARBA" id="ARBA00023027"/>
    </source>
</evidence>
<comment type="pathway">
    <text evidence="2 11">Cofactor biosynthesis; NAD(+) biosynthesis; deamido-NAD(+) from nicotinate D-ribonucleotide: step 1/1.</text>
</comment>
<dbReference type="NCBIfam" id="TIGR00482">
    <property type="entry name" value="nicotinate (nicotinamide) nucleotide adenylyltransferase"/>
    <property type="match status" value="1"/>
</dbReference>
<evidence type="ECO:0000256" key="11">
    <source>
        <dbReference type="HAMAP-Rule" id="MF_00244"/>
    </source>
</evidence>
<dbReference type="SUPFAM" id="SSF52374">
    <property type="entry name" value="Nucleotidylyl transferase"/>
    <property type="match status" value="1"/>
</dbReference>
<evidence type="ECO:0000313" key="13">
    <source>
        <dbReference type="EMBL" id="MDO2409013.1"/>
    </source>
</evidence>
<evidence type="ECO:0000256" key="4">
    <source>
        <dbReference type="ARBA" id="ARBA00022642"/>
    </source>
</evidence>
<evidence type="ECO:0000256" key="3">
    <source>
        <dbReference type="ARBA" id="ARBA00009014"/>
    </source>
</evidence>
<dbReference type="RefSeq" id="WP_302243852.1">
    <property type="nucleotide sequence ID" value="NZ_JAULJQ010000002.1"/>
</dbReference>
<dbReference type="HAMAP" id="MF_00244">
    <property type="entry name" value="NaMN_adenylyltr"/>
    <property type="match status" value="1"/>
</dbReference>
<comment type="caution">
    <text evidence="13">The sequence shown here is derived from an EMBL/GenBank/DDBJ whole genome shotgun (WGS) entry which is preliminary data.</text>
</comment>
<keyword evidence="9 11" id="KW-0520">NAD</keyword>
<comment type="similarity">
    <text evidence="3 11">Belongs to the NadD family.</text>
</comment>
<dbReference type="Gene3D" id="3.40.50.620">
    <property type="entry name" value="HUPs"/>
    <property type="match status" value="1"/>
</dbReference>
<gene>
    <name evidence="11 13" type="primary">nadD</name>
    <name evidence="13" type="ORF">Q2362_02720</name>
</gene>
<evidence type="ECO:0000256" key="10">
    <source>
        <dbReference type="ARBA" id="ARBA00048721"/>
    </source>
</evidence>
<dbReference type="Proteomes" id="UP001171111">
    <property type="component" value="Unassembled WGS sequence"/>
</dbReference>
<dbReference type="CDD" id="cd02165">
    <property type="entry name" value="NMNAT"/>
    <property type="match status" value="1"/>
</dbReference>
<sequence length="182" mass="20595">MNIAIFGGSFDPPHTGHDEIVKAALNALDIDKLIIIPTFCSPFKDSFCASPALRLKWCKELWAGNSRVYISDFEIKKAEPTASITSVRHFKKLLNPSKIYLIIGADCIESLHLWREFEILDKMVEFVIATRKDFLIKDSFKALKKLEINANISSSFIRQSLDFSAVSPKIVDEVKGIYVKQN</sequence>
<keyword evidence="6 11" id="KW-0548">Nucleotidyltransferase</keyword>
<evidence type="ECO:0000256" key="6">
    <source>
        <dbReference type="ARBA" id="ARBA00022695"/>
    </source>
</evidence>
<dbReference type="NCBIfam" id="TIGR00125">
    <property type="entry name" value="cyt_tran_rel"/>
    <property type="match status" value="1"/>
</dbReference>
<comment type="catalytic activity">
    <reaction evidence="10 11">
        <text>nicotinate beta-D-ribonucleotide + ATP + H(+) = deamido-NAD(+) + diphosphate</text>
        <dbReference type="Rhea" id="RHEA:22860"/>
        <dbReference type="ChEBI" id="CHEBI:15378"/>
        <dbReference type="ChEBI" id="CHEBI:30616"/>
        <dbReference type="ChEBI" id="CHEBI:33019"/>
        <dbReference type="ChEBI" id="CHEBI:57502"/>
        <dbReference type="ChEBI" id="CHEBI:58437"/>
        <dbReference type="EC" id="2.7.7.18"/>
    </reaction>
</comment>
<keyword evidence="4 11" id="KW-0662">Pyridine nucleotide biosynthesis</keyword>
<dbReference type="Pfam" id="PF01467">
    <property type="entry name" value="CTP_transf_like"/>
    <property type="match status" value="1"/>
</dbReference>
<protein>
    <recommendedName>
        <fullName evidence="11">Probable nicotinate-nucleotide adenylyltransferase</fullName>
        <ecNumber evidence="11">2.7.7.18</ecNumber>
    </recommendedName>
    <alternativeName>
        <fullName evidence="11">Deamido-NAD(+) diphosphorylase</fullName>
    </alternativeName>
    <alternativeName>
        <fullName evidence="11">Deamido-NAD(+) pyrophosphorylase</fullName>
    </alternativeName>
    <alternativeName>
        <fullName evidence="11">Nicotinate mononucleotide adenylyltransferase</fullName>
        <shortName evidence="11">NaMN adenylyltransferase</shortName>
    </alternativeName>
</protein>
<dbReference type="GO" id="GO:0016779">
    <property type="term" value="F:nucleotidyltransferase activity"/>
    <property type="evidence" value="ECO:0007669"/>
    <property type="project" value="UniProtKB-KW"/>
</dbReference>
<organism evidence="13 14">
    <name type="scientific">Campylobacter magnus</name>
    <dbReference type="NCBI Taxonomy" id="3026462"/>
    <lineage>
        <taxon>Bacteria</taxon>
        <taxon>Pseudomonadati</taxon>
        <taxon>Campylobacterota</taxon>
        <taxon>Epsilonproteobacteria</taxon>
        <taxon>Campylobacterales</taxon>
        <taxon>Campylobacteraceae</taxon>
        <taxon>Campylobacter</taxon>
    </lineage>
</organism>
<keyword evidence="7 11" id="KW-0547">Nucleotide-binding</keyword>